<keyword evidence="5 8" id="KW-0521">NADP</keyword>
<dbReference type="Gene3D" id="3.40.430.10">
    <property type="entry name" value="Dihydrofolate Reductase, subunit A"/>
    <property type="match status" value="1"/>
</dbReference>
<dbReference type="PROSITE" id="PS51330">
    <property type="entry name" value="DHFR_2"/>
    <property type="match status" value="1"/>
</dbReference>
<evidence type="ECO:0000256" key="5">
    <source>
        <dbReference type="ARBA" id="ARBA00022857"/>
    </source>
</evidence>
<dbReference type="GO" id="GO:0006730">
    <property type="term" value="P:one-carbon metabolic process"/>
    <property type="evidence" value="ECO:0007669"/>
    <property type="project" value="UniProtKB-KW"/>
</dbReference>
<dbReference type="GO" id="GO:0005829">
    <property type="term" value="C:cytosol"/>
    <property type="evidence" value="ECO:0007669"/>
    <property type="project" value="TreeGrafter"/>
</dbReference>
<dbReference type="GO" id="GO:0070401">
    <property type="term" value="F:NADP+ binding"/>
    <property type="evidence" value="ECO:0007669"/>
    <property type="project" value="UniProtKB-ARBA"/>
</dbReference>
<dbReference type="GO" id="GO:0004146">
    <property type="term" value="F:dihydrofolate reductase activity"/>
    <property type="evidence" value="ECO:0007669"/>
    <property type="project" value="UniProtKB-EC"/>
</dbReference>
<dbReference type="InterPro" id="IPR001796">
    <property type="entry name" value="DHFR_dom"/>
</dbReference>
<evidence type="ECO:0000259" key="10">
    <source>
        <dbReference type="PROSITE" id="PS51330"/>
    </source>
</evidence>
<dbReference type="PIRSF" id="PIRSF000194">
    <property type="entry name" value="DHFR"/>
    <property type="match status" value="1"/>
</dbReference>
<evidence type="ECO:0000256" key="9">
    <source>
        <dbReference type="RuleBase" id="RU004474"/>
    </source>
</evidence>
<dbReference type="FunFam" id="3.40.430.10:FF:000001">
    <property type="entry name" value="Dihydrofolate reductase"/>
    <property type="match status" value="1"/>
</dbReference>
<evidence type="ECO:0000256" key="6">
    <source>
        <dbReference type="ARBA" id="ARBA00023002"/>
    </source>
</evidence>
<dbReference type="RefSeq" id="WP_120190843.1">
    <property type="nucleotide sequence ID" value="NZ_MCHY01000011.1"/>
</dbReference>
<dbReference type="InterPro" id="IPR024072">
    <property type="entry name" value="DHFR-like_dom_sf"/>
</dbReference>
<dbReference type="InterPro" id="IPR017925">
    <property type="entry name" value="DHFR_CS"/>
</dbReference>
<proteinExistence type="inferred from homology"/>
<gene>
    <name evidence="11" type="ORF">BEP19_13955</name>
</gene>
<dbReference type="Pfam" id="PF00186">
    <property type="entry name" value="DHFR_1"/>
    <property type="match status" value="1"/>
</dbReference>
<comment type="similarity">
    <text evidence="2 8 9">Belongs to the dihydrofolate reductase family.</text>
</comment>
<comment type="catalytic activity">
    <reaction evidence="8">
        <text>(6S)-5,6,7,8-tetrahydrofolate + NADP(+) = 7,8-dihydrofolate + NADPH + H(+)</text>
        <dbReference type="Rhea" id="RHEA:15009"/>
        <dbReference type="ChEBI" id="CHEBI:15378"/>
        <dbReference type="ChEBI" id="CHEBI:57451"/>
        <dbReference type="ChEBI" id="CHEBI:57453"/>
        <dbReference type="ChEBI" id="CHEBI:57783"/>
        <dbReference type="ChEBI" id="CHEBI:58349"/>
        <dbReference type="EC" id="1.5.1.3"/>
    </reaction>
</comment>
<dbReference type="GO" id="GO:0046655">
    <property type="term" value="P:folic acid metabolic process"/>
    <property type="evidence" value="ECO:0007669"/>
    <property type="project" value="TreeGrafter"/>
</dbReference>
<evidence type="ECO:0000256" key="8">
    <source>
        <dbReference type="PIRNR" id="PIRNR000194"/>
    </source>
</evidence>
<keyword evidence="12" id="KW-1185">Reference proteome</keyword>
<reference evidence="11 12" key="1">
    <citation type="submission" date="2016-08" db="EMBL/GenBank/DDBJ databases">
        <title>Novel Firmicute Genomes.</title>
        <authorList>
            <person name="Poppleton D.I."/>
            <person name="Gribaldo S."/>
        </authorList>
    </citation>
    <scope>NUCLEOTIDE SEQUENCE [LARGE SCALE GENOMIC DNA]</scope>
    <source>
        <strain evidence="11 12">RAOx-1</strain>
    </source>
</reference>
<dbReference type="PANTHER" id="PTHR48069">
    <property type="entry name" value="DIHYDROFOLATE REDUCTASE"/>
    <property type="match status" value="1"/>
</dbReference>
<keyword evidence="6 8" id="KW-0560">Oxidoreductase</keyword>
<name>A0A419SEG7_9BACL</name>
<dbReference type="AlphaFoldDB" id="A0A419SEG7"/>
<protein>
    <recommendedName>
        <fullName evidence="3 8">Dihydrofolate reductase</fullName>
        <ecNumber evidence="3 8">1.5.1.3</ecNumber>
    </recommendedName>
</protein>
<evidence type="ECO:0000256" key="3">
    <source>
        <dbReference type="ARBA" id="ARBA00012856"/>
    </source>
</evidence>
<dbReference type="EMBL" id="MCHY01000011">
    <property type="protein sequence ID" value="RKD21729.1"/>
    <property type="molecule type" value="Genomic_DNA"/>
</dbReference>
<comment type="caution">
    <text evidence="11">The sequence shown here is derived from an EMBL/GenBank/DDBJ whole genome shotgun (WGS) entry which is preliminary data.</text>
</comment>
<dbReference type="PROSITE" id="PS00075">
    <property type="entry name" value="DHFR_1"/>
    <property type="match status" value="1"/>
</dbReference>
<organism evidence="11 12">
    <name type="scientific">Ammoniphilus oxalaticus</name>
    <dbReference type="NCBI Taxonomy" id="66863"/>
    <lineage>
        <taxon>Bacteria</taxon>
        <taxon>Bacillati</taxon>
        <taxon>Bacillota</taxon>
        <taxon>Bacilli</taxon>
        <taxon>Bacillales</taxon>
        <taxon>Paenibacillaceae</taxon>
        <taxon>Aneurinibacillus group</taxon>
        <taxon>Ammoniphilus</taxon>
    </lineage>
</organism>
<dbReference type="PRINTS" id="PR00070">
    <property type="entry name" value="DHFR"/>
</dbReference>
<comment type="pathway">
    <text evidence="1 8">Cofactor biosynthesis; tetrahydrofolate biosynthesis; 5,6,7,8-tetrahydrofolate from 7,8-dihydrofolate: step 1/1.</text>
</comment>
<keyword evidence="4 8" id="KW-0554">One-carbon metabolism</keyword>
<sequence>MISFIVAMDRNRAIGVNNEMPWHLPADLAYFKRVTMGKPIIMGRKTHESIGRALPGRENIVLTRDPSYTSPGCRVIHSVAELEALCEAEFKNQEVFVIGGAELFRQTLEIADRLYITTIDEVFAGDTFFPEVTEAEWELTASEPGVQDEKNQYPHQFLVYDRKK</sequence>
<evidence type="ECO:0000313" key="12">
    <source>
        <dbReference type="Proteomes" id="UP000284219"/>
    </source>
</evidence>
<dbReference type="EC" id="1.5.1.3" evidence="3 8"/>
<dbReference type="Proteomes" id="UP000284219">
    <property type="component" value="Unassembled WGS sequence"/>
</dbReference>
<dbReference type="OrthoDB" id="9804315at2"/>
<dbReference type="GO" id="GO:0046654">
    <property type="term" value="P:tetrahydrofolate biosynthetic process"/>
    <property type="evidence" value="ECO:0007669"/>
    <property type="project" value="UniProtKB-UniPathway"/>
</dbReference>
<accession>A0A419SEG7</accession>
<evidence type="ECO:0000256" key="7">
    <source>
        <dbReference type="ARBA" id="ARBA00025067"/>
    </source>
</evidence>
<feature type="domain" description="DHFR" evidence="10">
    <location>
        <begin position="1"/>
        <end position="162"/>
    </location>
</feature>
<evidence type="ECO:0000313" key="11">
    <source>
        <dbReference type="EMBL" id="RKD21729.1"/>
    </source>
</evidence>
<dbReference type="SUPFAM" id="SSF53597">
    <property type="entry name" value="Dihydrofolate reductase-like"/>
    <property type="match status" value="1"/>
</dbReference>
<dbReference type="InterPro" id="IPR012259">
    <property type="entry name" value="DHFR"/>
</dbReference>
<dbReference type="CDD" id="cd00209">
    <property type="entry name" value="DHFR"/>
    <property type="match status" value="1"/>
</dbReference>
<dbReference type="UniPathway" id="UPA00077">
    <property type="reaction ID" value="UER00158"/>
</dbReference>
<evidence type="ECO:0000256" key="1">
    <source>
        <dbReference type="ARBA" id="ARBA00004903"/>
    </source>
</evidence>
<comment type="function">
    <text evidence="7 8">Key enzyme in folate metabolism. Catalyzes an essential reaction for de novo glycine and purine synthesis, and for DNA precursor synthesis.</text>
</comment>
<dbReference type="GO" id="GO:0046452">
    <property type="term" value="P:dihydrofolate metabolic process"/>
    <property type="evidence" value="ECO:0007669"/>
    <property type="project" value="TreeGrafter"/>
</dbReference>
<dbReference type="PANTHER" id="PTHR48069:SF3">
    <property type="entry name" value="DIHYDROFOLATE REDUCTASE"/>
    <property type="match status" value="1"/>
</dbReference>
<evidence type="ECO:0000256" key="4">
    <source>
        <dbReference type="ARBA" id="ARBA00022563"/>
    </source>
</evidence>
<evidence type="ECO:0000256" key="2">
    <source>
        <dbReference type="ARBA" id="ARBA00009539"/>
    </source>
</evidence>